<feature type="transmembrane region" description="Helical" evidence="1">
    <location>
        <begin position="330"/>
        <end position="353"/>
    </location>
</feature>
<dbReference type="PANTHER" id="PTHR11360">
    <property type="entry name" value="MONOCARBOXYLATE TRANSPORTER"/>
    <property type="match status" value="1"/>
</dbReference>
<feature type="transmembrane region" description="Helical" evidence="1">
    <location>
        <begin position="373"/>
        <end position="391"/>
    </location>
</feature>
<feature type="transmembrane region" description="Helical" evidence="1">
    <location>
        <begin position="412"/>
        <end position="432"/>
    </location>
</feature>
<feature type="transmembrane region" description="Helical" evidence="1">
    <location>
        <begin position="157"/>
        <end position="177"/>
    </location>
</feature>
<dbReference type="Gene3D" id="1.20.1250.20">
    <property type="entry name" value="MFS general substrate transporter like domains"/>
    <property type="match status" value="1"/>
</dbReference>
<evidence type="ECO:0000313" key="2">
    <source>
        <dbReference type="EMBL" id="KAF0736797.1"/>
    </source>
</evidence>
<accession>A0A6G0X9N2</accession>
<feature type="transmembrane region" description="Helical" evidence="1">
    <location>
        <begin position="57"/>
        <end position="79"/>
    </location>
</feature>
<dbReference type="GO" id="GO:0022857">
    <property type="term" value="F:transmembrane transporter activity"/>
    <property type="evidence" value="ECO:0007669"/>
    <property type="project" value="InterPro"/>
</dbReference>
<proteinExistence type="predicted"/>
<dbReference type="VEuPathDB" id="FungiDB:AeMF1_013271"/>
<feature type="transmembrane region" description="Helical" evidence="1">
    <location>
        <begin position="518"/>
        <end position="539"/>
    </location>
</feature>
<dbReference type="Pfam" id="PF07690">
    <property type="entry name" value="MFS_1"/>
    <property type="match status" value="1"/>
</dbReference>
<dbReference type="EMBL" id="VJMJ01000087">
    <property type="protein sequence ID" value="KAF0736797.1"/>
    <property type="molecule type" value="Genomic_DNA"/>
</dbReference>
<feature type="transmembrane region" description="Helical" evidence="1">
    <location>
        <begin position="444"/>
        <end position="463"/>
    </location>
</feature>
<sequence>MSCFACCDSGVRASSYWSLIPHEKKEAEIQAEKWVFVVPYGPGKYCLPLCTVPFKRWMLFLAAFVAQFCNGSLYAWSILNPYIDNYMQNKTAASSIAADQNAVVTFYVAAGFLGFASAIFGPFVERQGPRASIILAVCLFLIGHGLSSVSLHLKSYVGLYVSYGVFCGTAFGITYAAPVSALQKWFPDLRGTAGGFGVCGFGLGAAIWGNIYKPLIKSINIDWFFLAFGCIMSSILLICSFVLRTPPPGYIVGGRNVHGVKVTPALLQSPNADFTHESASTNRNCDRVSTVLEDHRVVDYVKVFDYQEQELGEAEILYHNKIKNLRIRECAFSIDFICLYFVFLGSTATGIIFMSRVYSIGQNVYKQSDDKSLTRLVMLLAVCNFLGRMLCPIISDILIRIGQLNPAFGRKLLIAILLLVQVVVLVLLRTLIQDPNGFNAFQAVLFFLTFSYGGVIGVIPSLLTDMYGIYNTGTMHGIILTAWSICAVGGGLTFQHFFLSIKGHPPIDGVREAEIQAYMFNFQWLLGLVILGCALLPLVRTNPVDRFFPGYQYSLFGRPIIRIVKNDY</sequence>
<dbReference type="SUPFAM" id="SSF103473">
    <property type="entry name" value="MFS general substrate transporter"/>
    <property type="match status" value="1"/>
</dbReference>
<reference evidence="2 3" key="1">
    <citation type="submission" date="2019-07" db="EMBL/GenBank/DDBJ databases">
        <title>Genomics analysis of Aphanomyces spp. identifies a new class of oomycete effector associated with host adaptation.</title>
        <authorList>
            <person name="Gaulin E."/>
        </authorList>
    </citation>
    <scope>NUCLEOTIDE SEQUENCE [LARGE SCALE GENOMIC DNA]</scope>
    <source>
        <strain evidence="2 3">ATCC 201684</strain>
    </source>
</reference>
<feature type="transmembrane region" description="Helical" evidence="1">
    <location>
        <begin position="189"/>
        <end position="211"/>
    </location>
</feature>
<keyword evidence="1" id="KW-0812">Transmembrane</keyword>
<protein>
    <recommendedName>
        <fullName evidence="4">Major facilitator superfamily (MFS) profile domain-containing protein</fullName>
    </recommendedName>
</protein>
<feature type="transmembrane region" description="Helical" evidence="1">
    <location>
        <begin position="475"/>
        <end position="498"/>
    </location>
</feature>
<evidence type="ECO:0008006" key="4">
    <source>
        <dbReference type="Google" id="ProtNLM"/>
    </source>
</evidence>
<dbReference type="InterPro" id="IPR050327">
    <property type="entry name" value="Proton-linked_MCT"/>
</dbReference>
<dbReference type="InterPro" id="IPR036259">
    <property type="entry name" value="MFS_trans_sf"/>
</dbReference>
<evidence type="ECO:0000313" key="3">
    <source>
        <dbReference type="Proteomes" id="UP000481153"/>
    </source>
</evidence>
<keyword evidence="1" id="KW-1133">Transmembrane helix</keyword>
<dbReference type="PANTHER" id="PTHR11360:SF317">
    <property type="entry name" value="MAJOR FACILITATOR SUPERFAMILY (MFS) PROFILE DOMAIN-CONTAINING PROTEIN-RELATED"/>
    <property type="match status" value="1"/>
</dbReference>
<gene>
    <name evidence="2" type="ORF">Ae201684_006955</name>
</gene>
<feature type="transmembrane region" description="Helical" evidence="1">
    <location>
        <begin position="104"/>
        <end position="124"/>
    </location>
</feature>
<evidence type="ECO:0000256" key="1">
    <source>
        <dbReference type="SAM" id="Phobius"/>
    </source>
</evidence>
<name>A0A6G0X9N2_9STRA</name>
<feature type="transmembrane region" description="Helical" evidence="1">
    <location>
        <begin position="131"/>
        <end position="151"/>
    </location>
</feature>
<dbReference type="InterPro" id="IPR011701">
    <property type="entry name" value="MFS"/>
</dbReference>
<dbReference type="Proteomes" id="UP000481153">
    <property type="component" value="Unassembled WGS sequence"/>
</dbReference>
<keyword evidence="1" id="KW-0472">Membrane</keyword>
<dbReference type="AlphaFoldDB" id="A0A6G0X9N2"/>
<feature type="transmembrane region" description="Helical" evidence="1">
    <location>
        <begin position="223"/>
        <end position="243"/>
    </location>
</feature>
<comment type="caution">
    <text evidence="2">The sequence shown here is derived from an EMBL/GenBank/DDBJ whole genome shotgun (WGS) entry which is preliminary data.</text>
</comment>
<keyword evidence="3" id="KW-1185">Reference proteome</keyword>
<organism evidence="2 3">
    <name type="scientific">Aphanomyces euteiches</name>
    <dbReference type="NCBI Taxonomy" id="100861"/>
    <lineage>
        <taxon>Eukaryota</taxon>
        <taxon>Sar</taxon>
        <taxon>Stramenopiles</taxon>
        <taxon>Oomycota</taxon>
        <taxon>Saprolegniomycetes</taxon>
        <taxon>Saprolegniales</taxon>
        <taxon>Verrucalvaceae</taxon>
        <taxon>Aphanomyces</taxon>
    </lineage>
</organism>